<dbReference type="Gene3D" id="3.40.50.300">
    <property type="entry name" value="P-loop containing nucleotide triphosphate hydrolases"/>
    <property type="match status" value="1"/>
</dbReference>
<dbReference type="SUPFAM" id="SSF52540">
    <property type="entry name" value="P-loop containing nucleoside triphosphate hydrolases"/>
    <property type="match status" value="1"/>
</dbReference>
<protein>
    <submittedName>
        <fullName evidence="2">Kinase</fullName>
    </submittedName>
</protein>
<dbReference type="KEGG" id="rdi:CMV14_04970"/>
<name>A0A2A4FQN4_9SPHN</name>
<sequence>MERASVRPFVLGICGAQGSGKSTLSDALAGHMRAAGVPTSVLSIDDLYRTHAERAALARDVHPLFAVRGVPGTHDVGLGLDILDTLASGLPARLPRFDKAQDDRAPEADWDEAPADTRLLILEGWCVGARPQADDALAEPVNDLERLEDGAGRWRRTVNRALAGDYQALFGRIDMLVLLAAPGFEAVRDWRIEQEHGLARGAAPGASGVMSDAEVERFIRFYERLTRHILDEMPGRANLVIRLRKDRTPCSIVPARRGR</sequence>
<dbReference type="RefSeq" id="WP_066964220.1">
    <property type="nucleotide sequence ID" value="NZ_CP023449.1"/>
</dbReference>
<dbReference type="Pfam" id="PF00485">
    <property type="entry name" value="PRK"/>
    <property type="match status" value="1"/>
</dbReference>
<gene>
    <name evidence="2" type="ORF">COO09_18870</name>
</gene>
<dbReference type="InterPro" id="IPR006083">
    <property type="entry name" value="PRK/URK"/>
</dbReference>
<reference evidence="2 3" key="1">
    <citation type="submission" date="2017-09" db="EMBL/GenBank/DDBJ databases">
        <title>The Catabolism of 3,6-Dichlorosalicylic acid is Initiated by the Cytochrome P450 Monooxygenase DsmABC in Rhizorhabdus dicambivorans Ndbn-20.</title>
        <authorList>
            <person name="Na L."/>
        </authorList>
    </citation>
    <scope>NUCLEOTIDE SEQUENCE [LARGE SCALE GENOMIC DNA]</scope>
    <source>
        <strain evidence="2 3">Ndbn-20m</strain>
    </source>
</reference>
<dbReference type="AlphaFoldDB" id="A0A2A4FQN4"/>
<feature type="domain" description="Phosphoribulokinase/uridine kinase" evidence="1">
    <location>
        <begin position="10"/>
        <end position="124"/>
    </location>
</feature>
<dbReference type="EMBL" id="NWUF01000024">
    <property type="protein sequence ID" value="PCE40713.1"/>
    <property type="molecule type" value="Genomic_DNA"/>
</dbReference>
<dbReference type="GO" id="GO:0005524">
    <property type="term" value="F:ATP binding"/>
    <property type="evidence" value="ECO:0007669"/>
    <property type="project" value="InterPro"/>
</dbReference>
<dbReference type="GO" id="GO:0016301">
    <property type="term" value="F:kinase activity"/>
    <property type="evidence" value="ECO:0007669"/>
    <property type="project" value="UniProtKB-KW"/>
</dbReference>
<keyword evidence="2" id="KW-0808">Transferase</keyword>
<dbReference type="Proteomes" id="UP000218934">
    <property type="component" value="Unassembled WGS sequence"/>
</dbReference>
<accession>A0A2A4FQN4</accession>
<evidence type="ECO:0000259" key="1">
    <source>
        <dbReference type="Pfam" id="PF00485"/>
    </source>
</evidence>
<keyword evidence="3" id="KW-1185">Reference proteome</keyword>
<evidence type="ECO:0000313" key="2">
    <source>
        <dbReference type="EMBL" id="PCE40713.1"/>
    </source>
</evidence>
<organism evidence="2 3">
    <name type="scientific">Rhizorhabdus dicambivorans</name>
    <dbReference type="NCBI Taxonomy" id="1850238"/>
    <lineage>
        <taxon>Bacteria</taxon>
        <taxon>Pseudomonadati</taxon>
        <taxon>Pseudomonadota</taxon>
        <taxon>Alphaproteobacteria</taxon>
        <taxon>Sphingomonadales</taxon>
        <taxon>Sphingomonadaceae</taxon>
        <taxon>Rhizorhabdus</taxon>
    </lineage>
</organism>
<comment type="caution">
    <text evidence="2">The sequence shown here is derived from an EMBL/GenBank/DDBJ whole genome shotgun (WGS) entry which is preliminary data.</text>
</comment>
<dbReference type="InterPro" id="IPR027417">
    <property type="entry name" value="P-loop_NTPase"/>
</dbReference>
<dbReference type="OrthoDB" id="455474at2"/>
<proteinExistence type="predicted"/>
<keyword evidence="2" id="KW-0418">Kinase</keyword>
<evidence type="ECO:0000313" key="3">
    <source>
        <dbReference type="Proteomes" id="UP000218934"/>
    </source>
</evidence>